<keyword evidence="1" id="KW-0812">Transmembrane</keyword>
<dbReference type="PANTHER" id="PTHR37849">
    <property type="entry name" value="YALI0E11605P"/>
    <property type="match status" value="1"/>
</dbReference>
<evidence type="ECO:0000313" key="2">
    <source>
        <dbReference type="EMBL" id="KAJ1735472.1"/>
    </source>
</evidence>
<dbReference type="EMBL" id="JANBOI010000025">
    <property type="protein sequence ID" value="KAJ1735472.1"/>
    <property type="molecule type" value="Genomic_DNA"/>
</dbReference>
<organism evidence="2 3">
    <name type="scientific">Coemansia biformis</name>
    <dbReference type="NCBI Taxonomy" id="1286918"/>
    <lineage>
        <taxon>Eukaryota</taxon>
        <taxon>Fungi</taxon>
        <taxon>Fungi incertae sedis</taxon>
        <taxon>Zoopagomycota</taxon>
        <taxon>Kickxellomycotina</taxon>
        <taxon>Kickxellomycetes</taxon>
        <taxon>Kickxellales</taxon>
        <taxon>Kickxellaceae</taxon>
        <taxon>Coemansia</taxon>
    </lineage>
</organism>
<keyword evidence="1" id="KW-0472">Membrane</keyword>
<name>A0A9W7YBK6_9FUNG</name>
<evidence type="ECO:0000256" key="1">
    <source>
        <dbReference type="SAM" id="Phobius"/>
    </source>
</evidence>
<dbReference type="Proteomes" id="UP001143981">
    <property type="component" value="Unassembled WGS sequence"/>
</dbReference>
<feature type="transmembrane region" description="Helical" evidence="1">
    <location>
        <begin position="57"/>
        <end position="78"/>
    </location>
</feature>
<keyword evidence="3" id="KW-1185">Reference proteome</keyword>
<dbReference type="AlphaFoldDB" id="A0A9W7YBK6"/>
<sequence length="177" mass="19160">MFSRLSAPVRVAAGPLRLAAGRRFESTIKVGEAAAAAVSRPAQKEIRKKRPLGGFRGGVVGFLLGVTSAGAFGFVYLIEEYHKATGLVLASVEELEKSSLKVKEYVKKIEVVESDLARLRANSATTQQLAQSKADWRKQNDALARDLLELKAHVWEIEQDVDSALGRAAASKAKKQA</sequence>
<keyword evidence="1" id="KW-1133">Transmembrane helix</keyword>
<protein>
    <submittedName>
        <fullName evidence="2">Uncharacterized protein</fullName>
    </submittedName>
</protein>
<dbReference type="PANTHER" id="PTHR37849:SF1">
    <property type="entry name" value="YALI0E11605P"/>
    <property type="match status" value="1"/>
</dbReference>
<dbReference type="OrthoDB" id="5331396at2759"/>
<accession>A0A9W7YBK6</accession>
<gene>
    <name evidence="2" type="ORF">LPJ61_000538</name>
</gene>
<proteinExistence type="predicted"/>
<reference evidence="2" key="1">
    <citation type="submission" date="2022-07" db="EMBL/GenBank/DDBJ databases">
        <title>Phylogenomic reconstructions and comparative analyses of Kickxellomycotina fungi.</title>
        <authorList>
            <person name="Reynolds N.K."/>
            <person name="Stajich J.E."/>
            <person name="Barry K."/>
            <person name="Grigoriev I.V."/>
            <person name="Crous P."/>
            <person name="Smith M.E."/>
        </authorList>
    </citation>
    <scope>NUCLEOTIDE SEQUENCE</scope>
    <source>
        <strain evidence="2">BCRC 34381</strain>
    </source>
</reference>
<comment type="caution">
    <text evidence="2">The sequence shown here is derived from an EMBL/GenBank/DDBJ whole genome shotgun (WGS) entry which is preliminary data.</text>
</comment>
<evidence type="ECO:0000313" key="3">
    <source>
        <dbReference type="Proteomes" id="UP001143981"/>
    </source>
</evidence>